<dbReference type="InterPro" id="IPR016166">
    <property type="entry name" value="FAD-bd_PCMH"/>
</dbReference>
<accession>A0A2A9CSC7</accession>
<dbReference type="NCBIfam" id="TIGR00179">
    <property type="entry name" value="murB"/>
    <property type="match status" value="1"/>
</dbReference>
<evidence type="ECO:0000256" key="12">
    <source>
        <dbReference type="ARBA" id="ARBA00022984"/>
    </source>
</evidence>
<keyword evidence="6 17" id="KW-0963">Cytoplasm</keyword>
<dbReference type="PROSITE" id="PS51387">
    <property type="entry name" value="FAD_PCMH"/>
    <property type="match status" value="1"/>
</dbReference>
<keyword evidence="13 17" id="KW-0560">Oxidoreductase</keyword>
<dbReference type="GO" id="GO:0008360">
    <property type="term" value="P:regulation of cell shape"/>
    <property type="evidence" value="ECO:0007669"/>
    <property type="project" value="UniProtKB-KW"/>
</dbReference>
<keyword evidence="20" id="KW-1185">Reference proteome</keyword>
<comment type="subcellular location">
    <subcellularLocation>
        <location evidence="3 17">Cytoplasm</location>
    </subcellularLocation>
</comment>
<dbReference type="PANTHER" id="PTHR21071:SF4">
    <property type="entry name" value="UDP-N-ACETYLENOLPYRUVOYLGLUCOSAMINE REDUCTASE"/>
    <property type="match status" value="1"/>
</dbReference>
<dbReference type="GO" id="GO:0008762">
    <property type="term" value="F:UDP-N-acetylmuramate dehydrogenase activity"/>
    <property type="evidence" value="ECO:0007669"/>
    <property type="project" value="UniProtKB-UniRule"/>
</dbReference>
<evidence type="ECO:0000256" key="4">
    <source>
        <dbReference type="ARBA" id="ARBA00004752"/>
    </source>
</evidence>
<dbReference type="Gene3D" id="3.30.43.10">
    <property type="entry name" value="Uridine Diphospho-n-acetylenolpyruvylglucosamine Reductase, domain 2"/>
    <property type="match status" value="1"/>
</dbReference>
<dbReference type="Pfam" id="PF02873">
    <property type="entry name" value="MurB_C"/>
    <property type="match status" value="1"/>
</dbReference>
<evidence type="ECO:0000256" key="7">
    <source>
        <dbReference type="ARBA" id="ARBA00022618"/>
    </source>
</evidence>
<dbReference type="SUPFAM" id="SSF56176">
    <property type="entry name" value="FAD-binding/transporter-associated domain-like"/>
    <property type="match status" value="1"/>
</dbReference>
<dbReference type="InterPro" id="IPR016167">
    <property type="entry name" value="FAD-bd_PCMH_sub1"/>
</dbReference>
<dbReference type="InterPro" id="IPR016169">
    <property type="entry name" value="FAD-bd_PCMH_sub2"/>
</dbReference>
<dbReference type="InterPro" id="IPR003170">
    <property type="entry name" value="MurB"/>
</dbReference>
<evidence type="ECO:0000256" key="1">
    <source>
        <dbReference type="ARBA" id="ARBA00001974"/>
    </source>
</evidence>
<feature type="active site" evidence="17">
    <location>
        <position position="163"/>
    </location>
</feature>
<keyword evidence="10 17" id="KW-0521">NADP</keyword>
<protein>
    <recommendedName>
        <fullName evidence="17">UDP-N-acetylenolpyruvoylglucosamine reductase</fullName>
        <ecNumber evidence="17">1.3.1.98</ecNumber>
    </recommendedName>
    <alternativeName>
        <fullName evidence="17">UDP-N-acetylmuramate dehydrogenase</fullName>
    </alternativeName>
</protein>
<dbReference type="InterPro" id="IPR011601">
    <property type="entry name" value="MurB_C"/>
</dbReference>
<evidence type="ECO:0000259" key="18">
    <source>
        <dbReference type="PROSITE" id="PS51387"/>
    </source>
</evidence>
<evidence type="ECO:0000256" key="8">
    <source>
        <dbReference type="ARBA" id="ARBA00022630"/>
    </source>
</evidence>
<sequence length="350" mass="36855">MAESLAAHTTFRIGGPAGRWLAPTSEAELIEAVAQVDAAGEPLLILGGGSNVLISDDGFTGTVVHTGALRGWQIEDLAACAGAFVNVAAGEPWDDFVQAAIEHEWVGIEALSGIPGLTGSTPIQNVGAYGQEVAQTIARVRVYDRAEHRVVTRGVAECHFGYRSSLFKAIPNRFVVLSVSFQFRLGGLSAPIRYAELARRLGVAEGERAPLGQVREAVLALRKGKGMVCDPEDPDSWSAGSFFTNPLLTPEQADRLPAEAPRFPQPDGRVKTSAAWLIEHAGFGKGFAVGAARVSTKHSLALVNPGTATATDVLTLAATIREGVATRYGVLLSTEPVLVGVTLNGQDIEP</sequence>
<feature type="active site" evidence="17">
    <location>
        <position position="335"/>
    </location>
</feature>
<dbReference type="EMBL" id="PDJC01000001">
    <property type="protein sequence ID" value="PFG17036.1"/>
    <property type="molecule type" value="Genomic_DNA"/>
</dbReference>
<evidence type="ECO:0000256" key="5">
    <source>
        <dbReference type="ARBA" id="ARBA00010485"/>
    </source>
</evidence>
<keyword evidence="9 17" id="KW-0274">FAD</keyword>
<comment type="function">
    <text evidence="2 17">Cell wall formation.</text>
</comment>
<evidence type="ECO:0000256" key="14">
    <source>
        <dbReference type="ARBA" id="ARBA00023306"/>
    </source>
</evidence>
<keyword evidence="11 17" id="KW-0133">Cell shape</keyword>
<evidence type="ECO:0000256" key="6">
    <source>
        <dbReference type="ARBA" id="ARBA00022490"/>
    </source>
</evidence>
<evidence type="ECO:0000313" key="20">
    <source>
        <dbReference type="Proteomes" id="UP000226079"/>
    </source>
</evidence>
<dbReference type="InterPro" id="IPR006094">
    <property type="entry name" value="Oxid_FAD_bind_N"/>
</dbReference>
<evidence type="ECO:0000256" key="10">
    <source>
        <dbReference type="ARBA" id="ARBA00022857"/>
    </source>
</evidence>
<dbReference type="GO" id="GO:0051301">
    <property type="term" value="P:cell division"/>
    <property type="evidence" value="ECO:0007669"/>
    <property type="project" value="UniProtKB-KW"/>
</dbReference>
<evidence type="ECO:0000256" key="13">
    <source>
        <dbReference type="ARBA" id="ARBA00023002"/>
    </source>
</evidence>
<dbReference type="UniPathway" id="UPA00219"/>
<evidence type="ECO:0000256" key="15">
    <source>
        <dbReference type="ARBA" id="ARBA00023316"/>
    </source>
</evidence>
<proteinExistence type="inferred from homology"/>
<dbReference type="InterPro" id="IPR036635">
    <property type="entry name" value="MurB_C_sf"/>
</dbReference>
<dbReference type="Proteomes" id="UP000226079">
    <property type="component" value="Unassembled WGS sequence"/>
</dbReference>
<reference evidence="19 20" key="1">
    <citation type="submission" date="2017-10" db="EMBL/GenBank/DDBJ databases">
        <title>Sequencing the genomes of 1000 actinobacteria strains.</title>
        <authorList>
            <person name="Klenk H.-P."/>
        </authorList>
    </citation>
    <scope>NUCLEOTIDE SEQUENCE [LARGE SCALE GENOMIC DNA]</scope>
    <source>
        <strain evidence="19 20">DSM 15597</strain>
    </source>
</reference>
<dbReference type="GO" id="GO:0071555">
    <property type="term" value="P:cell wall organization"/>
    <property type="evidence" value="ECO:0007669"/>
    <property type="project" value="UniProtKB-KW"/>
</dbReference>
<name>A0A2A9CSC7_9ACTN</name>
<keyword evidence="12 17" id="KW-0573">Peptidoglycan synthesis</keyword>
<dbReference type="RefSeq" id="WP_098462130.1">
    <property type="nucleotide sequence ID" value="NZ_PDJC01000001.1"/>
</dbReference>
<comment type="cofactor">
    <cofactor evidence="1 17">
        <name>FAD</name>
        <dbReference type="ChEBI" id="CHEBI:57692"/>
    </cofactor>
</comment>
<dbReference type="GO" id="GO:0005829">
    <property type="term" value="C:cytosol"/>
    <property type="evidence" value="ECO:0007669"/>
    <property type="project" value="TreeGrafter"/>
</dbReference>
<keyword evidence="7 17" id="KW-0132">Cell division</keyword>
<dbReference type="HAMAP" id="MF_00037">
    <property type="entry name" value="MurB"/>
    <property type="match status" value="1"/>
</dbReference>
<comment type="similarity">
    <text evidence="5 17">Belongs to the MurB family.</text>
</comment>
<dbReference type="OrthoDB" id="9804753at2"/>
<dbReference type="AlphaFoldDB" id="A0A2A9CSC7"/>
<evidence type="ECO:0000256" key="17">
    <source>
        <dbReference type="HAMAP-Rule" id="MF_00037"/>
    </source>
</evidence>
<comment type="pathway">
    <text evidence="4 17">Cell wall biogenesis; peptidoglycan biosynthesis.</text>
</comment>
<feature type="active site" description="Proton donor" evidence="17">
    <location>
        <position position="241"/>
    </location>
</feature>
<gene>
    <name evidence="17" type="primary">murB</name>
    <name evidence="19" type="ORF">ATK74_1593</name>
</gene>
<organism evidence="19 20">
    <name type="scientific">Propionicimonas paludicola</name>
    <dbReference type="NCBI Taxonomy" id="185243"/>
    <lineage>
        <taxon>Bacteria</taxon>
        <taxon>Bacillati</taxon>
        <taxon>Actinomycetota</taxon>
        <taxon>Actinomycetes</taxon>
        <taxon>Propionibacteriales</taxon>
        <taxon>Nocardioidaceae</taxon>
        <taxon>Propionicimonas</taxon>
    </lineage>
</organism>
<keyword evidence="14 17" id="KW-0131">Cell cycle</keyword>
<dbReference type="PANTHER" id="PTHR21071">
    <property type="entry name" value="UDP-N-ACETYLENOLPYRUVOYLGLUCOSAMINE REDUCTASE"/>
    <property type="match status" value="1"/>
</dbReference>
<dbReference type="GO" id="GO:0009252">
    <property type="term" value="P:peptidoglycan biosynthetic process"/>
    <property type="evidence" value="ECO:0007669"/>
    <property type="project" value="UniProtKB-UniRule"/>
</dbReference>
<dbReference type="Pfam" id="PF01565">
    <property type="entry name" value="FAD_binding_4"/>
    <property type="match status" value="1"/>
</dbReference>
<comment type="caution">
    <text evidence="19">The sequence shown here is derived from an EMBL/GenBank/DDBJ whole genome shotgun (WGS) entry which is preliminary data.</text>
</comment>
<evidence type="ECO:0000256" key="16">
    <source>
        <dbReference type="ARBA" id="ARBA00048914"/>
    </source>
</evidence>
<evidence type="ECO:0000256" key="11">
    <source>
        <dbReference type="ARBA" id="ARBA00022960"/>
    </source>
</evidence>
<evidence type="ECO:0000313" key="19">
    <source>
        <dbReference type="EMBL" id="PFG17036.1"/>
    </source>
</evidence>
<keyword evidence="8 17" id="KW-0285">Flavoprotein</keyword>
<evidence type="ECO:0000256" key="9">
    <source>
        <dbReference type="ARBA" id="ARBA00022827"/>
    </source>
</evidence>
<dbReference type="Gene3D" id="3.90.78.10">
    <property type="entry name" value="UDP-N-acetylenolpyruvoylglucosamine reductase, C-terminal domain"/>
    <property type="match status" value="1"/>
</dbReference>
<comment type="catalytic activity">
    <reaction evidence="16 17">
        <text>UDP-N-acetyl-alpha-D-muramate + NADP(+) = UDP-N-acetyl-3-O-(1-carboxyvinyl)-alpha-D-glucosamine + NADPH + H(+)</text>
        <dbReference type="Rhea" id="RHEA:12248"/>
        <dbReference type="ChEBI" id="CHEBI:15378"/>
        <dbReference type="ChEBI" id="CHEBI:57783"/>
        <dbReference type="ChEBI" id="CHEBI:58349"/>
        <dbReference type="ChEBI" id="CHEBI:68483"/>
        <dbReference type="ChEBI" id="CHEBI:70757"/>
        <dbReference type="EC" id="1.3.1.98"/>
    </reaction>
</comment>
<dbReference type="EC" id="1.3.1.98" evidence="17"/>
<evidence type="ECO:0000256" key="2">
    <source>
        <dbReference type="ARBA" id="ARBA00003921"/>
    </source>
</evidence>
<feature type="domain" description="FAD-binding PCMH-type" evidence="18">
    <location>
        <begin position="13"/>
        <end position="224"/>
    </location>
</feature>
<dbReference type="InterPro" id="IPR036318">
    <property type="entry name" value="FAD-bd_PCMH-like_sf"/>
</dbReference>
<evidence type="ECO:0000256" key="3">
    <source>
        <dbReference type="ARBA" id="ARBA00004496"/>
    </source>
</evidence>
<dbReference type="GO" id="GO:0071949">
    <property type="term" value="F:FAD binding"/>
    <property type="evidence" value="ECO:0007669"/>
    <property type="project" value="InterPro"/>
</dbReference>
<dbReference type="SUPFAM" id="SSF56194">
    <property type="entry name" value="Uridine diphospho-N-Acetylenolpyruvylglucosamine reductase, MurB, C-terminal domain"/>
    <property type="match status" value="1"/>
</dbReference>
<dbReference type="Gene3D" id="3.30.465.10">
    <property type="match status" value="1"/>
</dbReference>
<keyword evidence="15 17" id="KW-0961">Cell wall biogenesis/degradation</keyword>
<dbReference type="NCBIfam" id="NF010478">
    <property type="entry name" value="PRK13903.1"/>
    <property type="match status" value="1"/>
</dbReference>